<evidence type="ECO:0000313" key="2">
    <source>
        <dbReference type="Proteomes" id="UP001600943"/>
    </source>
</evidence>
<reference evidence="1 2" key="1">
    <citation type="submission" date="2024-04" db="EMBL/GenBank/DDBJ databases">
        <title>Defined microbial consortia suppress multidrug-resistant proinflammatory Enterobacteriaceae via ecological control.</title>
        <authorList>
            <person name="Furuichi M."/>
            <person name="Kawaguchi T."/>
            <person name="Pust M."/>
            <person name="Yasuma K."/>
            <person name="Plichta D."/>
            <person name="Hasegawa N."/>
            <person name="Ohya T."/>
            <person name="Bhattarai S."/>
            <person name="Sasajima S."/>
            <person name="Aoto Y."/>
            <person name="Tuganbaev T."/>
            <person name="Yaginuma M."/>
            <person name="Ueda M."/>
            <person name="Okahashi N."/>
            <person name="Amafuji K."/>
            <person name="Kiridooshi Y."/>
            <person name="Sugita K."/>
            <person name="Strazar M."/>
            <person name="Skelly A."/>
            <person name="Suda W."/>
            <person name="Hattori M."/>
            <person name="Nakamoto N."/>
            <person name="Caballero S."/>
            <person name="Norman J."/>
            <person name="Olle B."/>
            <person name="Tanoue T."/>
            <person name="Arita M."/>
            <person name="Bucci V."/>
            <person name="Atarashi K."/>
            <person name="Xavier R."/>
            <person name="Honda K."/>
        </authorList>
    </citation>
    <scope>NUCLEOTIDE SEQUENCE [LARGE SCALE GENOMIC DNA]</scope>
    <source>
        <strain evidence="2">k04-0078-D8-1</strain>
    </source>
</reference>
<dbReference type="Proteomes" id="UP001600943">
    <property type="component" value="Unassembled WGS sequence"/>
</dbReference>
<proteinExistence type="predicted"/>
<protein>
    <submittedName>
        <fullName evidence="1">Uncharacterized protein</fullName>
    </submittedName>
</protein>
<organism evidence="1 2">
    <name type="scientific">Blautia hominis</name>
    <dbReference type="NCBI Taxonomy" id="2025493"/>
    <lineage>
        <taxon>Bacteria</taxon>
        <taxon>Bacillati</taxon>
        <taxon>Bacillota</taxon>
        <taxon>Clostridia</taxon>
        <taxon>Lachnospirales</taxon>
        <taxon>Lachnospiraceae</taxon>
        <taxon>Blautia</taxon>
    </lineage>
</organism>
<name>A0ABQ0BIU5_9FIRM</name>
<accession>A0ABQ0BIU5</accession>
<evidence type="ECO:0000313" key="1">
    <source>
        <dbReference type="EMBL" id="GAA6411388.1"/>
    </source>
</evidence>
<sequence>MRFFMAVKKVDPREEMLGQERVLQQDMRRLRANYPENAAYIQCFVEDACDRMDYEGSRMYDEHPDKYMMRKVCDSIHSQIRRESERIGVESGFCRKCGNLPDEALRDLIEVLFFNEVYRRRCQRRRCRRLYR</sequence>
<gene>
    <name evidence="1" type="ORF">K040078D81_55050</name>
</gene>
<comment type="caution">
    <text evidence="1">The sequence shown here is derived from an EMBL/GenBank/DDBJ whole genome shotgun (WGS) entry which is preliminary data.</text>
</comment>
<keyword evidence="2" id="KW-1185">Reference proteome</keyword>
<dbReference type="EMBL" id="BAABYW010000002">
    <property type="protein sequence ID" value="GAA6411388.1"/>
    <property type="molecule type" value="Genomic_DNA"/>
</dbReference>